<feature type="chain" id="PRO_5009312154" evidence="1">
    <location>
        <begin position="17"/>
        <end position="165"/>
    </location>
</feature>
<dbReference type="Proteomes" id="UP000095287">
    <property type="component" value="Unplaced"/>
</dbReference>
<organism evidence="2 3">
    <name type="scientific">Steinernema glaseri</name>
    <dbReference type="NCBI Taxonomy" id="37863"/>
    <lineage>
        <taxon>Eukaryota</taxon>
        <taxon>Metazoa</taxon>
        <taxon>Ecdysozoa</taxon>
        <taxon>Nematoda</taxon>
        <taxon>Chromadorea</taxon>
        <taxon>Rhabditida</taxon>
        <taxon>Tylenchina</taxon>
        <taxon>Panagrolaimomorpha</taxon>
        <taxon>Strongyloidoidea</taxon>
        <taxon>Steinernematidae</taxon>
        <taxon>Steinernema</taxon>
    </lineage>
</organism>
<evidence type="ECO:0000313" key="3">
    <source>
        <dbReference type="WBParaSite" id="L893_g16149.t1"/>
    </source>
</evidence>
<keyword evidence="1" id="KW-0732">Signal</keyword>
<name>A0A1I7YHF5_9BILA</name>
<dbReference type="AlphaFoldDB" id="A0A1I7YHF5"/>
<proteinExistence type="predicted"/>
<reference evidence="3" key="1">
    <citation type="submission" date="2016-11" db="UniProtKB">
        <authorList>
            <consortium name="WormBaseParasite"/>
        </authorList>
    </citation>
    <scope>IDENTIFICATION</scope>
</reference>
<sequence length="165" mass="17995">MLLLLLASLLVSTVSGQSGFPGFPAPSFQAPSFPAPSFQAPSFPTHSFPAPDPTYWRPVQPPPVWNPTHEEFQRSWNTAMADPRSVWNGEAIRAGTPSAELQRLREEQNRADDRNTFAGFLRHSFSSYHPAQYTAAPFPAIAPVQSAPAFPAPSFPSFPGFPSGK</sequence>
<evidence type="ECO:0000256" key="1">
    <source>
        <dbReference type="SAM" id="SignalP"/>
    </source>
</evidence>
<protein>
    <submittedName>
        <fullName evidence="3">DUF148 domain-containing protein</fullName>
    </submittedName>
</protein>
<dbReference type="WBParaSite" id="L893_g16149.t1">
    <property type="protein sequence ID" value="L893_g16149.t1"/>
    <property type="gene ID" value="L893_g16149"/>
</dbReference>
<keyword evidence="2" id="KW-1185">Reference proteome</keyword>
<accession>A0A1I7YHF5</accession>
<feature type="signal peptide" evidence="1">
    <location>
        <begin position="1"/>
        <end position="16"/>
    </location>
</feature>
<evidence type="ECO:0000313" key="2">
    <source>
        <dbReference type="Proteomes" id="UP000095287"/>
    </source>
</evidence>